<dbReference type="GO" id="GO:0016887">
    <property type="term" value="F:ATP hydrolysis activity"/>
    <property type="evidence" value="ECO:0007669"/>
    <property type="project" value="InterPro"/>
</dbReference>
<dbReference type="InterPro" id="IPR011704">
    <property type="entry name" value="ATPase_dyneun-rel_AAA"/>
</dbReference>
<dbReference type="SUPFAM" id="SSF52540">
    <property type="entry name" value="P-loop containing nucleoside triphosphate hydrolases"/>
    <property type="match status" value="1"/>
</dbReference>
<evidence type="ECO:0000313" key="2">
    <source>
        <dbReference type="EMBL" id="QCI58044.1"/>
    </source>
</evidence>
<evidence type="ECO:0000259" key="1">
    <source>
        <dbReference type="Pfam" id="PF07728"/>
    </source>
</evidence>
<dbReference type="EMBL" id="CP034413">
    <property type="protein sequence ID" value="QCI58044.1"/>
    <property type="molecule type" value="Genomic_DNA"/>
</dbReference>
<protein>
    <submittedName>
        <fullName evidence="2">AAA family ATPase</fullName>
    </submittedName>
</protein>
<dbReference type="KEGG" id="obj:EIO64_01395"/>
<accession>A0A4D7AF85</accession>
<sequence length="1122" mass="126417">MSYFNEISDYATYSGHEADFHFSYNANSGGGQAFLGGRFYDENGHLTSPETLNGRIVAFKYLFRTENGEEVSVVIDDEKAKYEVKPRGNGSTSMKLGIGTDRVSPSKVVSAFMMLPPTCGVKTPSNLQLSILSANNYWLQSMWLECSTETETPTEAIFIVKDCVFGGGVSKETTDRAGRYFKLDIEKRIADIIALSHKTDAFREEIAMAIKLFADIYLGHRAFNYEECNQATKSLMELLAQDFPDVYSGITDPLSAMHDIVIKQSHENTVDAEDTSVDNEAAFKDWLARLPKANGELYSENTRNQYISALKSVANQFADTIGPFTSVFEIADVETFKKVASAIKGHATYEEFNRSRGNGSLSAGLDLYRRFLEERNPNDGVEYLSPAWFRLAAEKYVQVDTESNALYQQFQSLYAPEKLRTLSDDDLLGYIFLGVNDRSLCNALEFDAQYTQFGSIAGGTAYKYNLFYSRNEETWKTSFGEGGQRSVSQEEALEIGKQIRDALVAGADVIANHETLATVNDYNALLNELNAVIPQYITKMWFLKYYHMMFPHILPNFYNEAWQKHILCNLNIVPSDAQFIRMGQINAFVNECGISNIVFSKIIFDSIGSPKTFYRIGTGDNGIYFGEWRQNNYIAIGWNELGDLSAAYQEDADSKAIITDALKSQWNYDNRLASRKYGEINSFYSAAADTTYAVAMAGQKILAIGLVTGGYFFDEEKEYGHCRPVRWLKVFEEGKTLPFEGEGKLTTFYELKNSENICYLYSLLHGRDETAVSVTEEENVVAQIRPISFATGLSSDQPRNRILFGAPGTGKSFTLNHEKDLLLADGGEYERVTFHPDYSYANFVGTYKPVPCKDSDGKDAITYSYVPGPFMRTYVKALQNSRTDAPKPFLLVIEEINRANVAAVFGDVFQLLDRGDDEVSEYPIQASEDIKKYLAEELGGNPDDYAEIRIPDNMFIWATMNSADQGVFPMDTAFKRRWDFTYLGIDDSEAGIVGKKVVLGQGDYRRVVEWNALRKAINNELLTYKVNEDKLMGPYFISKKNLPEGEMIDPAVFTRIFKNKVIMYLFNDAAKQKRITLFGGCDEKAKNQYSKICREFDTKGVYIFCEGISSQFIDNVPEDDGE</sequence>
<proteinExistence type="predicted"/>
<name>A0A4D7AF85_9FIRM</name>
<dbReference type="AlphaFoldDB" id="A0A4D7AF85"/>
<dbReference type="Pfam" id="PF07728">
    <property type="entry name" value="AAA_5"/>
    <property type="match status" value="1"/>
</dbReference>
<dbReference type="Gene3D" id="3.40.50.300">
    <property type="entry name" value="P-loop containing nucleotide triphosphate hydrolases"/>
    <property type="match status" value="1"/>
</dbReference>
<dbReference type="PANTHER" id="PTHR37291">
    <property type="entry name" value="5-METHYLCYTOSINE-SPECIFIC RESTRICTION ENZYME B"/>
    <property type="match status" value="1"/>
</dbReference>
<dbReference type="InterPro" id="IPR027417">
    <property type="entry name" value="P-loop_NTPase"/>
</dbReference>
<dbReference type="InterPro" id="IPR052934">
    <property type="entry name" value="Methyl-DNA_Rec/Restrict_Enz"/>
</dbReference>
<dbReference type="RefSeq" id="WP_136890712.1">
    <property type="nucleotide sequence ID" value="NZ_CP034413.3"/>
</dbReference>
<feature type="domain" description="ATPase dynein-related AAA" evidence="1">
    <location>
        <begin position="802"/>
        <end position="977"/>
    </location>
</feature>
<organism evidence="2 3">
    <name type="scientific">Dysosmobacter welbionis</name>
    <dbReference type="NCBI Taxonomy" id="2093857"/>
    <lineage>
        <taxon>Bacteria</taxon>
        <taxon>Bacillati</taxon>
        <taxon>Bacillota</taxon>
        <taxon>Clostridia</taxon>
        <taxon>Eubacteriales</taxon>
        <taxon>Oscillospiraceae</taxon>
        <taxon>Dysosmobacter</taxon>
    </lineage>
</organism>
<gene>
    <name evidence="2" type="ORF">EIO64_01395</name>
</gene>
<evidence type="ECO:0000313" key="3">
    <source>
        <dbReference type="Proteomes" id="UP000298642"/>
    </source>
</evidence>
<keyword evidence="3" id="KW-1185">Reference proteome</keyword>
<dbReference type="PANTHER" id="PTHR37291:SF1">
    <property type="entry name" value="TYPE IV METHYL-DIRECTED RESTRICTION ENZYME ECOKMCRB SUBUNIT"/>
    <property type="match status" value="1"/>
</dbReference>
<dbReference type="Proteomes" id="UP000298642">
    <property type="component" value="Chromosome"/>
</dbReference>
<dbReference type="GO" id="GO:0005524">
    <property type="term" value="F:ATP binding"/>
    <property type="evidence" value="ECO:0007669"/>
    <property type="project" value="InterPro"/>
</dbReference>
<reference evidence="3" key="1">
    <citation type="submission" date="2018-12" db="EMBL/GenBank/DDBJ databases">
        <title>Dusodibacter welbiota gen. nov., sp. nov., isolated from human faeces and emended description of the Oscillibacter genus.</title>
        <authorList>
            <person name="Le Roy T."/>
            <person name="Van der Smissen P."/>
            <person name="Delzenne N."/>
            <person name="Muccioli G."/>
            <person name="Collet J.F."/>
            <person name="Cani P.D."/>
        </authorList>
    </citation>
    <scope>NUCLEOTIDE SEQUENCE [LARGE SCALE GENOMIC DNA]</scope>
    <source>
        <strain evidence="3">J115</strain>
    </source>
</reference>